<protein>
    <submittedName>
        <fullName evidence="3">Methyltransferase domain-containing protein</fullName>
    </submittedName>
</protein>
<comment type="caution">
    <text evidence="3">The sequence shown here is derived from an EMBL/GenBank/DDBJ whole genome shotgun (WGS) entry which is preliminary data.</text>
</comment>
<dbReference type="InterPro" id="IPR025714">
    <property type="entry name" value="Methyltranfer_dom"/>
</dbReference>
<accession>A0A5S3PRN9</accession>
<evidence type="ECO:0000313" key="3">
    <source>
        <dbReference type="EMBL" id="TMM57407.1"/>
    </source>
</evidence>
<dbReference type="OrthoDB" id="9795634at2"/>
<proteinExistence type="predicted"/>
<name>A0A5S3PRN9_9FLAO</name>
<dbReference type="InterPro" id="IPR029063">
    <property type="entry name" value="SAM-dependent_MTases_sf"/>
</dbReference>
<dbReference type="GO" id="GO:0008168">
    <property type="term" value="F:methyltransferase activity"/>
    <property type="evidence" value="ECO:0007669"/>
    <property type="project" value="UniProtKB-KW"/>
</dbReference>
<dbReference type="RefSeq" id="WP_138658418.1">
    <property type="nucleotide sequence ID" value="NZ_VATY01000002.1"/>
</dbReference>
<dbReference type="PANTHER" id="PTHR43861">
    <property type="entry name" value="TRANS-ACONITATE 2-METHYLTRANSFERASE-RELATED"/>
    <property type="match status" value="1"/>
</dbReference>
<sequence length="211" mass="24092">MNNPEKFWNKRSKNYDKKAKDKTFEQILKRTPKFLKPDAIVLDFACATGLYSFEFADKVKSIHAFDTSSEMIAVAEHLALKNAAKNITFSQTNLFDEKFQEGSFDIILAFNILLYFEDVEKVLQRINDLLKPDGFLITSTACLKEKRTIIGVLSGGILFLLKKIKILPYIRFFKIAELEKAITKSGFKTIESGVLIEKPATEYFIAARKSK</sequence>
<feature type="domain" description="Methyltransferase" evidence="2">
    <location>
        <begin position="36"/>
        <end position="143"/>
    </location>
</feature>
<reference evidence="3 4" key="1">
    <citation type="submission" date="2019-05" db="EMBL/GenBank/DDBJ databases">
        <authorList>
            <person name="Zhang J.-Y."/>
            <person name="Feg X."/>
            <person name="Du Z.-J."/>
        </authorList>
    </citation>
    <scope>NUCLEOTIDE SEQUENCE [LARGE SCALE GENOMIC DNA]</scope>
    <source>
        <strain evidence="3 4">RZ26</strain>
    </source>
</reference>
<dbReference type="Gene3D" id="3.40.50.150">
    <property type="entry name" value="Vaccinia Virus protein VP39"/>
    <property type="match status" value="1"/>
</dbReference>
<gene>
    <name evidence="3" type="ORF">FEE95_13050</name>
</gene>
<dbReference type="CDD" id="cd02440">
    <property type="entry name" value="AdoMet_MTases"/>
    <property type="match status" value="1"/>
</dbReference>
<organism evidence="3 4">
    <name type="scientific">Maribacter algarum</name>
    <name type="common">ex Zhang et al. 2020</name>
    <dbReference type="NCBI Taxonomy" id="2578118"/>
    <lineage>
        <taxon>Bacteria</taxon>
        <taxon>Pseudomonadati</taxon>
        <taxon>Bacteroidota</taxon>
        <taxon>Flavobacteriia</taxon>
        <taxon>Flavobacteriales</taxon>
        <taxon>Flavobacteriaceae</taxon>
        <taxon>Maribacter</taxon>
    </lineage>
</organism>
<keyword evidence="3" id="KW-0489">Methyltransferase</keyword>
<evidence type="ECO:0000313" key="4">
    <source>
        <dbReference type="Proteomes" id="UP000310314"/>
    </source>
</evidence>
<evidence type="ECO:0000259" key="2">
    <source>
        <dbReference type="Pfam" id="PF13847"/>
    </source>
</evidence>
<dbReference type="Proteomes" id="UP000310314">
    <property type="component" value="Unassembled WGS sequence"/>
</dbReference>
<evidence type="ECO:0000256" key="1">
    <source>
        <dbReference type="ARBA" id="ARBA00022679"/>
    </source>
</evidence>
<dbReference type="SUPFAM" id="SSF53335">
    <property type="entry name" value="S-adenosyl-L-methionine-dependent methyltransferases"/>
    <property type="match status" value="1"/>
</dbReference>
<dbReference type="GO" id="GO:0032259">
    <property type="term" value="P:methylation"/>
    <property type="evidence" value="ECO:0007669"/>
    <property type="project" value="UniProtKB-KW"/>
</dbReference>
<keyword evidence="4" id="KW-1185">Reference proteome</keyword>
<dbReference type="AlphaFoldDB" id="A0A5S3PRN9"/>
<dbReference type="Pfam" id="PF13847">
    <property type="entry name" value="Methyltransf_31"/>
    <property type="match status" value="1"/>
</dbReference>
<dbReference type="EMBL" id="VATY01000002">
    <property type="protein sequence ID" value="TMM57407.1"/>
    <property type="molecule type" value="Genomic_DNA"/>
</dbReference>
<keyword evidence="1 3" id="KW-0808">Transferase</keyword>
<dbReference type="PANTHER" id="PTHR43861:SF3">
    <property type="entry name" value="PUTATIVE (AFU_ORTHOLOGUE AFUA_2G14390)-RELATED"/>
    <property type="match status" value="1"/>
</dbReference>